<gene>
    <name evidence="2" type="ORF">FN846DRAFT_906871</name>
</gene>
<reference evidence="2 3" key="1">
    <citation type="submission" date="2019-09" db="EMBL/GenBank/DDBJ databases">
        <title>Draft genome of the ectomycorrhizal ascomycete Sphaerosporella brunnea.</title>
        <authorList>
            <consortium name="DOE Joint Genome Institute"/>
            <person name="Benucci G.M."/>
            <person name="Marozzi G."/>
            <person name="Antonielli L."/>
            <person name="Sanchez S."/>
            <person name="Marco P."/>
            <person name="Wang X."/>
            <person name="Falini L.B."/>
            <person name="Barry K."/>
            <person name="Haridas S."/>
            <person name="Lipzen A."/>
            <person name="Labutti K."/>
            <person name="Grigoriev I.V."/>
            <person name="Murat C."/>
            <person name="Martin F."/>
            <person name="Albertini E."/>
            <person name="Donnini D."/>
            <person name="Bonito G."/>
        </authorList>
    </citation>
    <scope>NUCLEOTIDE SEQUENCE [LARGE SCALE GENOMIC DNA]</scope>
    <source>
        <strain evidence="2 3">Sb_GMNB300</strain>
    </source>
</reference>
<dbReference type="Proteomes" id="UP000326924">
    <property type="component" value="Unassembled WGS sequence"/>
</dbReference>
<dbReference type="AlphaFoldDB" id="A0A5J5EYY8"/>
<comment type="caution">
    <text evidence="2">The sequence shown here is derived from an EMBL/GenBank/DDBJ whole genome shotgun (WGS) entry which is preliminary data.</text>
</comment>
<accession>A0A5J5EYY8</accession>
<dbReference type="InParanoid" id="A0A5J5EYY8"/>
<evidence type="ECO:0000313" key="3">
    <source>
        <dbReference type="Proteomes" id="UP000326924"/>
    </source>
</evidence>
<keyword evidence="3" id="KW-1185">Reference proteome</keyword>
<dbReference type="EMBL" id="VXIS01000085">
    <property type="protein sequence ID" value="KAA8906827.1"/>
    <property type="molecule type" value="Genomic_DNA"/>
</dbReference>
<feature type="compositionally biased region" description="Basic and acidic residues" evidence="1">
    <location>
        <begin position="123"/>
        <end position="150"/>
    </location>
</feature>
<feature type="region of interest" description="Disordered" evidence="1">
    <location>
        <begin position="123"/>
        <end position="159"/>
    </location>
</feature>
<protein>
    <submittedName>
        <fullName evidence="2">Uncharacterized protein</fullName>
    </submittedName>
</protein>
<organism evidence="2 3">
    <name type="scientific">Sphaerosporella brunnea</name>
    <dbReference type="NCBI Taxonomy" id="1250544"/>
    <lineage>
        <taxon>Eukaryota</taxon>
        <taxon>Fungi</taxon>
        <taxon>Dikarya</taxon>
        <taxon>Ascomycota</taxon>
        <taxon>Pezizomycotina</taxon>
        <taxon>Pezizomycetes</taxon>
        <taxon>Pezizales</taxon>
        <taxon>Pyronemataceae</taxon>
        <taxon>Sphaerosporella</taxon>
    </lineage>
</organism>
<proteinExistence type="predicted"/>
<evidence type="ECO:0000313" key="2">
    <source>
        <dbReference type="EMBL" id="KAA8906827.1"/>
    </source>
</evidence>
<evidence type="ECO:0000256" key="1">
    <source>
        <dbReference type="SAM" id="MobiDB-lite"/>
    </source>
</evidence>
<feature type="region of interest" description="Disordered" evidence="1">
    <location>
        <begin position="1"/>
        <end position="46"/>
    </location>
</feature>
<name>A0A5J5EYY8_9PEZI</name>
<sequence>MDRLITLPFRPAPAGHSAPTARAATPPPPPPPTITITAATPPPSPLRDKALELSVAREICRHLAPGPRSFVRFLPSERAELVRCVQTSLAAAGFDCNERRALEVTRQAVGRNNRVIERRLQREAKARREEEGSTRPDEKKKAGRERPKMTRKEKKMAKAKAKAAAAAALDDALISQMAVVTITRTDQTPTV</sequence>